<reference evidence="4 5" key="1">
    <citation type="journal article" date="2018" name="PLoS Genet.">
        <title>Population sequencing reveals clonal diversity and ancestral inbreeding in the grapevine cultivar Chardonnay.</title>
        <authorList>
            <person name="Roach M.J."/>
            <person name="Johnson D.L."/>
            <person name="Bohlmann J."/>
            <person name="van Vuuren H.J."/>
            <person name="Jones S.J."/>
            <person name="Pretorius I.S."/>
            <person name="Schmidt S.A."/>
            <person name="Borneman A.R."/>
        </authorList>
    </citation>
    <scope>NUCLEOTIDE SEQUENCE [LARGE SCALE GENOMIC DNA]</scope>
    <source>
        <strain evidence="5">cv. Chardonnay</strain>
        <tissue evidence="4">Leaf</tissue>
    </source>
</reference>
<dbReference type="InterPro" id="IPR057670">
    <property type="entry name" value="SH3_retrovirus"/>
</dbReference>
<feature type="region of interest" description="Disordered" evidence="1">
    <location>
        <begin position="352"/>
        <end position="416"/>
    </location>
</feature>
<evidence type="ECO:0000313" key="4">
    <source>
        <dbReference type="EMBL" id="RVW70497.1"/>
    </source>
</evidence>
<dbReference type="PANTHER" id="PTHR11439:SF489">
    <property type="entry name" value="RNA-DIRECTED DNA POLYMERASE"/>
    <property type="match status" value="1"/>
</dbReference>
<evidence type="ECO:0000259" key="3">
    <source>
        <dbReference type="Pfam" id="PF25597"/>
    </source>
</evidence>
<sequence>MTTRATTTIHNTNDPHSTLISINVAAQTPLKLTSTNYVSWKLQFQTLFIGYDLLGFIDGSHPCPTTILPGTTTPNPAHTLWIRQDQLLLNAILGSLSPSIIPFIARAQTAREAWTILANTYAKTITWKNQAGAAVDDEDLLEKILEGLGEDYKELVRVVQARDTPISFDELHEKLLNFEASLQNTSIKTSIPCTLIMVRRHLHIVETGLTLLSHASIPLPYWSNAFATAVYLINRMPTPTLNLFSPYEKIFGTPPNYSKLKIFGCLCYPWLHPYSNHKLDSSSKPCIFLGYSLTQSAYFCYDPSTSKNFVSRHVRFVESIFPFKSSLPQAPRPESTSVSTWMPPLIHTNTTTSALVPPSAVHPQQQLQCEASAPVTSHLSPASNQNQPHQLPSTNSLPTTTQPDHHTTNSNHSMQTRAKNNIRKPIQKLNLHIQLSKPLDLEPTTPTKLLKIQNGARPCLKNMMLLFKARLVAKGFHQRPGIDYYDTFSPVVKPTTIRLVLSIAVSNGWTLRQLDVNNAFLQGTLTEHVYMTQPPGFIDQDSPSHVCKLKKAIYGLKQAPRAWYQELRSFLLQSGFTNSHADTSLFVLKYRGHVVYFLVYVDDLIITGDDEHLAKPVQTPLPSGTKISLHSGDKLSDPTEFRAVVGSLQYLLLTRLDIAFAVNKLSQFMHTPTTEHWTLVKRLLRYLCGTPDHSLQLYCDSPLSLHAFSDALHAYSDADWAGDPDDFSSTGAYIVYLGRNPISWSSKKQKTIARSSTEAEYRSVANTAAELNWVSSLLCDLGIQLPTCPVIYCDNVGATQVCSNPVFHSRMKHVAIDFHFIRDQVQKGILRVAHVSSTDQLADLLTKSLPRARFLFLRDKIGLSCRAPS</sequence>
<dbReference type="Pfam" id="PF25597">
    <property type="entry name" value="SH3_retrovirus"/>
    <property type="match status" value="1"/>
</dbReference>
<dbReference type="SUPFAM" id="SSF53098">
    <property type="entry name" value="Ribonuclease H-like"/>
    <property type="match status" value="1"/>
</dbReference>
<dbReference type="Proteomes" id="UP000288805">
    <property type="component" value="Unassembled WGS sequence"/>
</dbReference>
<dbReference type="EMBL" id="QGNW01000463">
    <property type="protein sequence ID" value="RVW70497.1"/>
    <property type="molecule type" value="Genomic_DNA"/>
</dbReference>
<gene>
    <name evidence="4" type="primary">RE2_1222</name>
    <name evidence="4" type="ORF">CK203_056157</name>
</gene>
<dbReference type="PANTHER" id="PTHR11439">
    <property type="entry name" value="GAG-POL-RELATED RETROTRANSPOSON"/>
    <property type="match status" value="1"/>
</dbReference>
<proteinExistence type="predicted"/>
<protein>
    <submittedName>
        <fullName evidence="4">Retrovirus-related Pol polyprotein from transposon RE2</fullName>
    </submittedName>
</protein>
<organism evidence="4 5">
    <name type="scientific">Vitis vinifera</name>
    <name type="common">Grape</name>
    <dbReference type="NCBI Taxonomy" id="29760"/>
    <lineage>
        <taxon>Eukaryota</taxon>
        <taxon>Viridiplantae</taxon>
        <taxon>Streptophyta</taxon>
        <taxon>Embryophyta</taxon>
        <taxon>Tracheophyta</taxon>
        <taxon>Spermatophyta</taxon>
        <taxon>Magnoliopsida</taxon>
        <taxon>eudicotyledons</taxon>
        <taxon>Gunneridae</taxon>
        <taxon>Pentapetalae</taxon>
        <taxon>rosids</taxon>
        <taxon>Vitales</taxon>
        <taxon>Vitaceae</taxon>
        <taxon>Viteae</taxon>
        <taxon>Vitis</taxon>
    </lineage>
</organism>
<dbReference type="InterPro" id="IPR013103">
    <property type="entry name" value="RVT_2"/>
</dbReference>
<feature type="domain" description="Retroviral polymerase SH3-like" evidence="3">
    <location>
        <begin position="265"/>
        <end position="326"/>
    </location>
</feature>
<dbReference type="InterPro" id="IPR012337">
    <property type="entry name" value="RNaseH-like_sf"/>
</dbReference>
<evidence type="ECO:0000259" key="2">
    <source>
        <dbReference type="Pfam" id="PF07727"/>
    </source>
</evidence>
<evidence type="ECO:0000256" key="1">
    <source>
        <dbReference type="SAM" id="MobiDB-lite"/>
    </source>
</evidence>
<dbReference type="AlphaFoldDB" id="A0A438GE58"/>
<dbReference type="Pfam" id="PF07727">
    <property type="entry name" value="RVT_2"/>
    <property type="match status" value="1"/>
</dbReference>
<dbReference type="SUPFAM" id="SSF56672">
    <property type="entry name" value="DNA/RNA polymerases"/>
    <property type="match status" value="1"/>
</dbReference>
<accession>A0A438GE58</accession>
<comment type="caution">
    <text evidence="4">The sequence shown here is derived from an EMBL/GenBank/DDBJ whole genome shotgun (WGS) entry which is preliminary data.</text>
</comment>
<feature type="compositionally biased region" description="Polar residues" evidence="1">
    <location>
        <begin position="362"/>
        <end position="416"/>
    </location>
</feature>
<name>A0A438GE58_VITVI</name>
<dbReference type="InterPro" id="IPR043502">
    <property type="entry name" value="DNA/RNA_pol_sf"/>
</dbReference>
<evidence type="ECO:0000313" key="5">
    <source>
        <dbReference type="Proteomes" id="UP000288805"/>
    </source>
</evidence>
<feature type="domain" description="Reverse transcriptase Ty1/copia-type" evidence="2">
    <location>
        <begin position="467"/>
        <end position="622"/>
    </location>
</feature>
<dbReference type="CDD" id="cd09272">
    <property type="entry name" value="RNase_HI_RT_Ty1"/>
    <property type="match status" value="1"/>
</dbReference>